<keyword evidence="7" id="KW-0418">Kinase</keyword>
<dbReference type="Gene3D" id="3.30.60.20">
    <property type="match status" value="1"/>
</dbReference>
<dbReference type="GO" id="GO:0004797">
    <property type="term" value="F:thymidine kinase activity"/>
    <property type="evidence" value="ECO:0007669"/>
    <property type="project" value="UniProtKB-EC"/>
</dbReference>
<dbReference type="GO" id="GO:0005524">
    <property type="term" value="F:ATP binding"/>
    <property type="evidence" value="ECO:0007669"/>
    <property type="project" value="UniProtKB-KW"/>
</dbReference>
<evidence type="ECO:0000256" key="2">
    <source>
        <dbReference type="ARBA" id="ARBA00012118"/>
    </source>
</evidence>
<dbReference type="AlphaFoldDB" id="A0A6C0JWF7"/>
<name>A0A6C0JWF7_9ZZZZ</name>
<evidence type="ECO:0000256" key="5">
    <source>
        <dbReference type="ARBA" id="ARBA00022723"/>
    </source>
</evidence>
<dbReference type="GO" id="GO:0071897">
    <property type="term" value="P:DNA biosynthetic process"/>
    <property type="evidence" value="ECO:0007669"/>
    <property type="project" value="UniProtKB-KW"/>
</dbReference>
<dbReference type="PANTHER" id="PTHR11441:SF0">
    <property type="entry name" value="THYMIDINE KINASE, CYTOSOLIC"/>
    <property type="match status" value="1"/>
</dbReference>
<comment type="catalytic activity">
    <reaction evidence="10">
        <text>thymidine + ATP = dTMP + ADP + H(+)</text>
        <dbReference type="Rhea" id="RHEA:19129"/>
        <dbReference type="ChEBI" id="CHEBI:15378"/>
        <dbReference type="ChEBI" id="CHEBI:17748"/>
        <dbReference type="ChEBI" id="CHEBI:30616"/>
        <dbReference type="ChEBI" id="CHEBI:63528"/>
        <dbReference type="ChEBI" id="CHEBI:456216"/>
        <dbReference type="EC" id="2.7.1.21"/>
    </reaction>
</comment>
<protein>
    <recommendedName>
        <fullName evidence="2">thymidine kinase</fullName>
        <ecNumber evidence="2">2.7.1.21</ecNumber>
    </recommendedName>
</protein>
<dbReference type="SUPFAM" id="SSF52540">
    <property type="entry name" value="P-loop containing nucleoside triphosphate hydrolases"/>
    <property type="match status" value="1"/>
</dbReference>
<evidence type="ECO:0000256" key="10">
    <source>
        <dbReference type="ARBA" id="ARBA00048254"/>
    </source>
</evidence>
<sequence>MGNMFSGKTSELIRQLKRYKIVGKNVLVINSAKDTRSSEQVLKTHDNVTFDCLKTNDLIDIFTFQKYQDAHVIAVDEAQFFTNLRYFVETSLVDGKKIILAGLDGDYKQRPFGELLECIPLADSVKKLSAICTKCKNGNLGPFTVRTVPNNELILVGDTDMYTARCRKHLVA</sequence>
<keyword evidence="5" id="KW-0479">Metal-binding</keyword>
<organism evidence="11">
    <name type="scientific">viral metagenome</name>
    <dbReference type="NCBI Taxonomy" id="1070528"/>
    <lineage>
        <taxon>unclassified sequences</taxon>
        <taxon>metagenomes</taxon>
        <taxon>organismal metagenomes</taxon>
    </lineage>
</organism>
<evidence type="ECO:0000256" key="7">
    <source>
        <dbReference type="ARBA" id="ARBA00022777"/>
    </source>
</evidence>
<dbReference type="GO" id="GO:0046104">
    <property type="term" value="P:thymidine metabolic process"/>
    <property type="evidence" value="ECO:0007669"/>
    <property type="project" value="TreeGrafter"/>
</dbReference>
<dbReference type="EMBL" id="MN740701">
    <property type="protein sequence ID" value="QHU09030.1"/>
    <property type="molecule type" value="Genomic_DNA"/>
</dbReference>
<dbReference type="InterPro" id="IPR001267">
    <property type="entry name" value="Thymidine_kinase"/>
</dbReference>
<proteinExistence type="inferred from homology"/>
<keyword evidence="3" id="KW-0237">DNA synthesis</keyword>
<reference evidence="11" key="1">
    <citation type="journal article" date="2020" name="Nature">
        <title>Giant virus diversity and host interactions through global metagenomics.</title>
        <authorList>
            <person name="Schulz F."/>
            <person name="Roux S."/>
            <person name="Paez-Espino D."/>
            <person name="Jungbluth S."/>
            <person name="Walsh D.A."/>
            <person name="Denef V.J."/>
            <person name="McMahon K.D."/>
            <person name="Konstantinidis K.T."/>
            <person name="Eloe-Fadrosh E.A."/>
            <person name="Kyrpides N.C."/>
            <person name="Woyke T."/>
        </authorList>
    </citation>
    <scope>NUCLEOTIDE SEQUENCE</scope>
    <source>
        <strain evidence="11">GVMAG-S-1064190-84</strain>
    </source>
</reference>
<dbReference type="PANTHER" id="PTHR11441">
    <property type="entry name" value="THYMIDINE KINASE"/>
    <property type="match status" value="1"/>
</dbReference>
<evidence type="ECO:0000256" key="9">
    <source>
        <dbReference type="ARBA" id="ARBA00022840"/>
    </source>
</evidence>
<evidence type="ECO:0000313" key="11">
    <source>
        <dbReference type="EMBL" id="QHU09030.1"/>
    </source>
</evidence>
<keyword evidence="8" id="KW-0862">Zinc</keyword>
<keyword evidence="6" id="KW-0547">Nucleotide-binding</keyword>
<dbReference type="EC" id="2.7.1.21" evidence="2"/>
<evidence type="ECO:0000256" key="4">
    <source>
        <dbReference type="ARBA" id="ARBA00022679"/>
    </source>
</evidence>
<dbReference type="PIRSF" id="PIRSF035805">
    <property type="entry name" value="TK_cell"/>
    <property type="match status" value="1"/>
</dbReference>
<dbReference type="InterPro" id="IPR027417">
    <property type="entry name" value="P-loop_NTPase"/>
</dbReference>
<dbReference type="Pfam" id="PF00265">
    <property type="entry name" value="TK"/>
    <property type="match status" value="1"/>
</dbReference>
<accession>A0A6C0JWF7</accession>
<keyword evidence="4" id="KW-0808">Transferase</keyword>
<evidence type="ECO:0000256" key="1">
    <source>
        <dbReference type="ARBA" id="ARBA00007587"/>
    </source>
</evidence>
<keyword evidence="9" id="KW-0067">ATP-binding</keyword>
<dbReference type="SUPFAM" id="SSF57716">
    <property type="entry name" value="Glucocorticoid receptor-like (DNA-binding domain)"/>
    <property type="match status" value="1"/>
</dbReference>
<comment type="similarity">
    <text evidence="1">Belongs to the thymidine kinase family.</text>
</comment>
<evidence type="ECO:0000256" key="8">
    <source>
        <dbReference type="ARBA" id="ARBA00022833"/>
    </source>
</evidence>
<evidence type="ECO:0000256" key="6">
    <source>
        <dbReference type="ARBA" id="ARBA00022741"/>
    </source>
</evidence>
<dbReference type="Gene3D" id="3.40.50.300">
    <property type="entry name" value="P-loop containing nucleotide triphosphate hydrolases"/>
    <property type="match status" value="1"/>
</dbReference>
<evidence type="ECO:0000256" key="3">
    <source>
        <dbReference type="ARBA" id="ARBA00022634"/>
    </source>
</evidence>
<dbReference type="GO" id="GO:0046872">
    <property type="term" value="F:metal ion binding"/>
    <property type="evidence" value="ECO:0007669"/>
    <property type="project" value="UniProtKB-KW"/>
</dbReference>
<dbReference type="FunFam" id="3.40.50.300:FF:000948">
    <property type="entry name" value="Thymidine kinase"/>
    <property type="match status" value="1"/>
</dbReference>